<evidence type="ECO:0000256" key="1">
    <source>
        <dbReference type="ARBA" id="ARBA00007164"/>
    </source>
</evidence>
<protein>
    <submittedName>
        <fullName evidence="11">Putative D-alanyl-D-alanine endopeptidase</fullName>
    </submittedName>
</protein>
<gene>
    <name evidence="11" type="ORF">UV20_C0011G0004</name>
</gene>
<dbReference type="GO" id="GO:0009252">
    <property type="term" value="P:peptidoglycan biosynthetic process"/>
    <property type="evidence" value="ECO:0007669"/>
    <property type="project" value="UniProtKB-KW"/>
</dbReference>
<evidence type="ECO:0000256" key="3">
    <source>
        <dbReference type="ARBA" id="ARBA00022801"/>
    </source>
</evidence>
<dbReference type="GO" id="GO:0009002">
    <property type="term" value="F:serine-type D-Ala-D-Ala carboxypeptidase activity"/>
    <property type="evidence" value="ECO:0007669"/>
    <property type="project" value="InterPro"/>
</dbReference>
<dbReference type="Gene3D" id="3.40.710.10">
    <property type="entry name" value="DD-peptidase/beta-lactamase superfamily"/>
    <property type="match status" value="1"/>
</dbReference>
<reference evidence="11 12" key="1">
    <citation type="journal article" date="2015" name="Nature">
        <title>rRNA introns, odd ribosomes, and small enigmatic genomes across a large radiation of phyla.</title>
        <authorList>
            <person name="Brown C.T."/>
            <person name="Hug L.A."/>
            <person name="Thomas B.C."/>
            <person name="Sharon I."/>
            <person name="Castelle C.J."/>
            <person name="Singh A."/>
            <person name="Wilkins M.J."/>
            <person name="Williams K.H."/>
            <person name="Banfield J.F."/>
        </authorList>
    </citation>
    <scope>NUCLEOTIDE SEQUENCE [LARGE SCALE GENOMIC DNA]</scope>
</reference>
<evidence type="ECO:0000256" key="5">
    <source>
        <dbReference type="ARBA" id="ARBA00022984"/>
    </source>
</evidence>
<feature type="active site" description="Acyl-ester intermediate" evidence="7">
    <location>
        <position position="60"/>
    </location>
</feature>
<evidence type="ECO:0000259" key="10">
    <source>
        <dbReference type="Pfam" id="PF00768"/>
    </source>
</evidence>
<dbReference type="PANTHER" id="PTHR21581:SF6">
    <property type="entry name" value="TRAFFICKING PROTEIN PARTICLE COMPLEX SUBUNIT 12"/>
    <property type="match status" value="1"/>
</dbReference>
<evidence type="ECO:0000313" key="11">
    <source>
        <dbReference type="EMBL" id="KKS56463.1"/>
    </source>
</evidence>
<accession>A0A0G1D382</accession>
<feature type="binding site" evidence="8">
    <location>
        <position position="227"/>
    </location>
    <ligand>
        <name>substrate</name>
    </ligand>
</feature>
<dbReference type="InterPro" id="IPR018044">
    <property type="entry name" value="Peptidase_S11"/>
</dbReference>
<dbReference type="PRINTS" id="PR00725">
    <property type="entry name" value="DADACBPTASE1"/>
</dbReference>
<dbReference type="InterPro" id="IPR001967">
    <property type="entry name" value="Peptidase_S11_N"/>
</dbReference>
<dbReference type="GO" id="GO:0008360">
    <property type="term" value="P:regulation of cell shape"/>
    <property type="evidence" value="ECO:0007669"/>
    <property type="project" value="UniProtKB-KW"/>
</dbReference>
<keyword evidence="5" id="KW-0573">Peptidoglycan synthesis</keyword>
<keyword evidence="6" id="KW-0961">Cell wall biogenesis/degradation</keyword>
<evidence type="ECO:0000256" key="9">
    <source>
        <dbReference type="RuleBase" id="RU004016"/>
    </source>
</evidence>
<dbReference type="AlphaFoldDB" id="A0A0G1D382"/>
<comment type="similarity">
    <text evidence="1 9">Belongs to the peptidase S11 family.</text>
</comment>
<evidence type="ECO:0000256" key="2">
    <source>
        <dbReference type="ARBA" id="ARBA00022729"/>
    </source>
</evidence>
<keyword evidence="3" id="KW-0378">Hydrolase</keyword>
<comment type="caution">
    <text evidence="11">The sequence shown here is derived from an EMBL/GenBank/DDBJ whole genome shotgun (WGS) entry which is preliminary data.</text>
</comment>
<organism evidence="11 12">
    <name type="scientific">Candidatus Magasanikbacteria bacterium GW2011_GWA2_42_32</name>
    <dbReference type="NCBI Taxonomy" id="1619039"/>
    <lineage>
        <taxon>Bacteria</taxon>
        <taxon>Candidatus Magasanikiibacteriota</taxon>
    </lineage>
</organism>
<dbReference type="GO" id="GO:0006508">
    <property type="term" value="P:proteolysis"/>
    <property type="evidence" value="ECO:0007669"/>
    <property type="project" value="InterPro"/>
</dbReference>
<dbReference type="Proteomes" id="UP000034837">
    <property type="component" value="Unassembled WGS sequence"/>
</dbReference>
<sequence length="275" mass="30871">MLFSCGFFGLNSPVEAAVKQPAKKVSVKFNPAKISTYFLANEEGKCLKSKESVKAVPIASLTKLMTALVFMENRVKEWDETIVYNPNDHYVYANYLKFKKGDVVKVKDLLYGMLVASVNEPPRMLVDATNLSLKDFVVKMNAKAQRLGMENTIYVDPSGISPKNVSTSADQAKILAEVYQYSELREVLDTTTYNFDVIGKTGKVVHHHIKHTNSLIGKTDFSILSSKTGYLDEAKNCLAMVIQKNGRIYYVVTLGDPSRYRDFGNTEYLVQKSIF</sequence>
<evidence type="ECO:0000313" key="12">
    <source>
        <dbReference type="Proteomes" id="UP000034837"/>
    </source>
</evidence>
<keyword evidence="4" id="KW-0133">Cell shape</keyword>
<feature type="active site" evidence="7">
    <location>
        <position position="117"/>
    </location>
</feature>
<dbReference type="EMBL" id="LCDO01000011">
    <property type="protein sequence ID" value="KKS56463.1"/>
    <property type="molecule type" value="Genomic_DNA"/>
</dbReference>
<evidence type="ECO:0000256" key="8">
    <source>
        <dbReference type="PIRSR" id="PIRSR618044-2"/>
    </source>
</evidence>
<feature type="domain" description="Peptidase S11 D-alanyl-D-alanine carboxypeptidase A N-terminal" evidence="10">
    <location>
        <begin position="41"/>
        <end position="256"/>
    </location>
</feature>
<evidence type="ECO:0000256" key="7">
    <source>
        <dbReference type="PIRSR" id="PIRSR618044-1"/>
    </source>
</evidence>
<dbReference type="GO" id="GO:0071555">
    <property type="term" value="P:cell wall organization"/>
    <property type="evidence" value="ECO:0007669"/>
    <property type="project" value="UniProtKB-KW"/>
</dbReference>
<keyword evidence="2" id="KW-0732">Signal</keyword>
<evidence type="ECO:0000256" key="6">
    <source>
        <dbReference type="ARBA" id="ARBA00023316"/>
    </source>
</evidence>
<dbReference type="PANTHER" id="PTHR21581">
    <property type="entry name" value="D-ALANYL-D-ALANINE CARBOXYPEPTIDASE"/>
    <property type="match status" value="1"/>
</dbReference>
<evidence type="ECO:0000256" key="4">
    <source>
        <dbReference type="ARBA" id="ARBA00022960"/>
    </source>
</evidence>
<dbReference type="SUPFAM" id="SSF56601">
    <property type="entry name" value="beta-lactamase/transpeptidase-like"/>
    <property type="match status" value="1"/>
</dbReference>
<dbReference type="InterPro" id="IPR012338">
    <property type="entry name" value="Beta-lactam/transpept-like"/>
</dbReference>
<feature type="active site" description="Proton acceptor" evidence="7">
    <location>
        <position position="63"/>
    </location>
</feature>
<dbReference type="Pfam" id="PF00768">
    <property type="entry name" value="Peptidase_S11"/>
    <property type="match status" value="1"/>
</dbReference>
<proteinExistence type="inferred from homology"/>
<name>A0A0G1D382_9BACT</name>